<keyword evidence="6" id="KW-0170">Cobalt</keyword>
<evidence type="ECO:0000256" key="6">
    <source>
        <dbReference type="ARBA" id="ARBA00023285"/>
    </source>
</evidence>
<evidence type="ECO:0000256" key="1">
    <source>
        <dbReference type="ARBA" id="ARBA00001922"/>
    </source>
</evidence>
<organism evidence="8 9">
    <name type="scientific">Tenuifilum thalassicum</name>
    <dbReference type="NCBI Taxonomy" id="2590900"/>
    <lineage>
        <taxon>Bacteria</taxon>
        <taxon>Pseudomonadati</taxon>
        <taxon>Bacteroidota</taxon>
        <taxon>Bacteroidia</taxon>
        <taxon>Bacteroidales</taxon>
        <taxon>Tenuifilaceae</taxon>
        <taxon>Tenuifilum</taxon>
    </lineage>
</organism>
<keyword evidence="9" id="KW-1185">Reference proteome</keyword>
<dbReference type="Pfam" id="PF01642">
    <property type="entry name" value="MM_CoA_mutase"/>
    <property type="match status" value="1"/>
</dbReference>
<evidence type="ECO:0000259" key="7">
    <source>
        <dbReference type="Pfam" id="PF01642"/>
    </source>
</evidence>
<dbReference type="RefSeq" id="WP_173076191.1">
    <property type="nucleotide sequence ID" value="NZ_CP041345.1"/>
</dbReference>
<evidence type="ECO:0000256" key="2">
    <source>
        <dbReference type="ARBA" id="ARBA00008465"/>
    </source>
</evidence>
<dbReference type="GO" id="GO:0016866">
    <property type="term" value="F:intramolecular transferase activity"/>
    <property type="evidence" value="ECO:0007669"/>
    <property type="project" value="InterPro"/>
</dbReference>
<dbReference type="GO" id="GO:0046872">
    <property type="term" value="F:metal ion binding"/>
    <property type="evidence" value="ECO:0007669"/>
    <property type="project" value="InterPro"/>
</dbReference>
<dbReference type="SUPFAM" id="SSF51703">
    <property type="entry name" value="Cobalamin (vitamin B12)-dependent enzymes"/>
    <property type="match status" value="1"/>
</dbReference>
<dbReference type="EC" id="5.4.99.2" evidence="3"/>
<comment type="similarity">
    <text evidence="2">Belongs to the methylmalonyl-CoA mutase family.</text>
</comment>
<name>A0A7D4BFY3_9BACT</name>
<dbReference type="InterPro" id="IPR036724">
    <property type="entry name" value="Cobalamin-bd_sf"/>
</dbReference>
<dbReference type="Proteomes" id="UP000500961">
    <property type="component" value="Chromosome"/>
</dbReference>
<feature type="domain" description="Methylmalonyl-CoA mutase alpha/beta chain catalytic" evidence="7">
    <location>
        <begin position="126"/>
        <end position="470"/>
    </location>
</feature>
<evidence type="ECO:0000256" key="4">
    <source>
        <dbReference type="ARBA" id="ARBA00022628"/>
    </source>
</evidence>
<evidence type="ECO:0000313" key="9">
    <source>
        <dbReference type="Proteomes" id="UP000500961"/>
    </source>
</evidence>
<dbReference type="PANTHER" id="PTHR48101">
    <property type="entry name" value="METHYLMALONYL-COA MUTASE, MITOCHONDRIAL-RELATED"/>
    <property type="match status" value="1"/>
</dbReference>
<dbReference type="SUPFAM" id="SSF52242">
    <property type="entry name" value="Cobalamin (vitamin B12)-binding domain"/>
    <property type="match status" value="1"/>
</dbReference>
<comment type="cofactor">
    <cofactor evidence="1">
        <name>adenosylcob(III)alamin</name>
        <dbReference type="ChEBI" id="CHEBI:18408"/>
    </cofactor>
</comment>
<dbReference type="Gene3D" id="3.40.50.280">
    <property type="entry name" value="Cobalamin-binding domain"/>
    <property type="match status" value="1"/>
</dbReference>
<dbReference type="PANTHER" id="PTHR48101:SF1">
    <property type="entry name" value="METHYLMALONYL-COA MUTASE, LARGE SUBUNIT"/>
    <property type="match status" value="1"/>
</dbReference>
<dbReference type="InterPro" id="IPR058549">
    <property type="entry name" value="MeMalonylCoA_mutase_a/b_site"/>
</dbReference>
<dbReference type="KEGG" id="ttz:FHG85_11920"/>
<gene>
    <name evidence="8" type="ORF">FHG85_11920</name>
</gene>
<evidence type="ECO:0000256" key="5">
    <source>
        <dbReference type="ARBA" id="ARBA00023235"/>
    </source>
</evidence>
<proteinExistence type="inferred from homology"/>
<dbReference type="AlphaFoldDB" id="A0A7D4BFY3"/>
<dbReference type="EMBL" id="CP041345">
    <property type="protein sequence ID" value="QKG80938.1"/>
    <property type="molecule type" value="Genomic_DNA"/>
</dbReference>
<dbReference type="CDD" id="cd03677">
    <property type="entry name" value="MM_CoA_mutase_beta"/>
    <property type="match status" value="1"/>
</dbReference>
<dbReference type="InterPro" id="IPR006099">
    <property type="entry name" value="MeMalonylCoA_mutase_a/b_cat"/>
</dbReference>
<evidence type="ECO:0000313" key="8">
    <source>
        <dbReference type="EMBL" id="QKG80938.1"/>
    </source>
</evidence>
<reference evidence="8 9" key="1">
    <citation type="submission" date="2019-07" db="EMBL/GenBank/DDBJ databases">
        <title>Thalassofilum flectens gen. nov., sp. nov., a novel moderate thermophilic anaerobe from a shallow sea hot spring in Kunashir Island (Russia), representing a new family in the order Bacteroidales, and proposal of Thalassofilacea fam. nov.</title>
        <authorList>
            <person name="Kochetkova T.V."/>
            <person name="Podosokorskaya O.A."/>
            <person name="Novikov A."/>
            <person name="Elcheninov A.G."/>
            <person name="Toshchakov S.V."/>
            <person name="Kublanov I.V."/>
        </authorList>
    </citation>
    <scope>NUCLEOTIDE SEQUENCE [LARGE SCALE GENOMIC DNA]</scope>
    <source>
        <strain evidence="8 9">38-H</strain>
    </source>
</reference>
<keyword evidence="4" id="KW-0846">Cobalamin</keyword>
<sequence length="627" mass="69903">MAEKSNEKLFAEFPPVSTPEWEAVISKDLKGADYDKKLVWKTLEGFSVRPYYRSEDLERLETVHVKPGDFPYVRGNNQKGNPWLIRQDFDVCLDKPTEANKKALEMINRGVESLGFRLCTDCEPSYDSISRLLKDIDIAKIEVNFIGGPITARTLPFIVQYFEQSGVSPSNIKGSIDYSPLTTLSLKGKFCCEKDSSYEGLVDALNAVKMYPNFKVVGVNGYVFHNSGSSAVQELAFALAMASDYLNALSDKGFSIDELTSRFRFNFSVGSSYFMEMAKFRAARLLWAKMVEAYGPSNKESARMSIHAETSKWNMTVYDPYVNMLRTTTESMSAVLAGVDSLNVLPFDAPFSEPTPFSERIARNQQILLREESHFGKVADPAAGSYYIENLTASIAEHAWNLFLEVDEQGGYREAFTKGFIQNKIAEVAAKRDANIASRREVLIGTNQYPNFTEVADLNKVKPDVVKRSVAEKPADAIAQPLVPYRGAQAFEELRYRTDSSGRRPKVFMLSLGNLAMRRARAQFSCNFFAVAGFEVVDNIGFKTVDEGVQAALDAKSDIVVICSSDEEYATLAPEAFQKLNGEAIFVVAGEPECKPDLESKGITNFISVRSNLLDTLIKYQSMLGIK</sequence>
<keyword evidence="5" id="KW-0413">Isomerase</keyword>
<dbReference type="InterPro" id="IPR016176">
    <property type="entry name" value="Cbl-dep_enz_cat"/>
</dbReference>
<accession>A0A7D4BFY3</accession>
<evidence type="ECO:0000256" key="3">
    <source>
        <dbReference type="ARBA" id="ARBA00012398"/>
    </source>
</evidence>
<protein>
    <recommendedName>
        <fullName evidence="3">methylmalonyl-CoA mutase</fullName>
        <ecNumber evidence="3">5.4.99.2</ecNumber>
    </recommendedName>
</protein>
<dbReference type="GO" id="GO:0031419">
    <property type="term" value="F:cobalamin binding"/>
    <property type="evidence" value="ECO:0007669"/>
    <property type="project" value="UniProtKB-KW"/>
</dbReference>
<dbReference type="PROSITE" id="PS00544">
    <property type="entry name" value="METMALONYL_COA_MUTASE"/>
    <property type="match status" value="1"/>
</dbReference>
<dbReference type="Gene3D" id="3.20.20.240">
    <property type="entry name" value="Methylmalonyl-CoA mutase"/>
    <property type="match status" value="1"/>
</dbReference>